<protein>
    <recommendedName>
        <fullName evidence="5">NHL repeat containing 4</fullName>
    </recommendedName>
</protein>
<dbReference type="GeneID" id="100563769"/>
<feature type="repeat" description="NHL" evidence="2">
    <location>
        <begin position="310"/>
        <end position="340"/>
    </location>
</feature>
<evidence type="ECO:0000313" key="3">
    <source>
        <dbReference type="Ensembl" id="ENSACAP00000009879.4"/>
    </source>
</evidence>
<dbReference type="Pfam" id="PF01436">
    <property type="entry name" value="NHL"/>
    <property type="match status" value="1"/>
</dbReference>
<dbReference type="GO" id="GO:0061630">
    <property type="term" value="F:ubiquitin protein ligase activity"/>
    <property type="evidence" value="ECO:0000318"/>
    <property type="project" value="GO_Central"/>
</dbReference>
<dbReference type="GO" id="GO:0043161">
    <property type="term" value="P:proteasome-mediated ubiquitin-dependent protein catabolic process"/>
    <property type="evidence" value="ECO:0000318"/>
    <property type="project" value="GO_Central"/>
</dbReference>
<dbReference type="InterPro" id="IPR050952">
    <property type="entry name" value="TRIM-NHL_E3_ligases"/>
</dbReference>
<dbReference type="SUPFAM" id="SSF101898">
    <property type="entry name" value="NHL repeat"/>
    <property type="match status" value="1"/>
</dbReference>
<dbReference type="PROSITE" id="PS51125">
    <property type="entry name" value="NHL"/>
    <property type="match status" value="1"/>
</dbReference>
<reference evidence="3" key="2">
    <citation type="submission" date="2025-08" db="UniProtKB">
        <authorList>
            <consortium name="Ensembl"/>
        </authorList>
    </citation>
    <scope>IDENTIFICATION</scope>
</reference>
<evidence type="ECO:0000256" key="2">
    <source>
        <dbReference type="PROSITE-ProRule" id="PRU00504"/>
    </source>
</evidence>
<dbReference type="InParanoid" id="H9GFZ1"/>
<evidence type="ECO:0000256" key="1">
    <source>
        <dbReference type="ARBA" id="ARBA00022737"/>
    </source>
</evidence>
<evidence type="ECO:0000313" key="4">
    <source>
        <dbReference type="Proteomes" id="UP000001646"/>
    </source>
</evidence>
<dbReference type="GO" id="GO:0000209">
    <property type="term" value="P:protein polyubiquitination"/>
    <property type="evidence" value="ECO:0000318"/>
    <property type="project" value="GO_Central"/>
</dbReference>
<sequence length="364" mass="39773">MDYTLEDAQRKEKLLKTVYSLQVKSGATFQKASPLLSNHPGLGMVTEDQVHQLAEKAKGICHDLDNIRNHLHFRQDDLVQQIPNPNGNRYGAVRGIHCSLDGAVYVTSENAPRLHILKHPGHTFQSLPCLEWKKKETFLPEDVTLTRAGLVAVTDMVSGTVRIFNNHSKFSKGEWLSIGKFSAPRGIGTDGSGKILVADYTEGQVHSFALDRAFKMQAARSVSNLQGPRYVSPAPEGGFAVSEECGDVKVFSSAHKLVSSITSKYHHHFGNPAGICSDNEGNILVADEQHQKVHLFPSSGSPICLVSKGLQRPAGIACSTQGLLFVADSGDNSIKVFKYRVQPYYSADVTPGDSPTVTPRRRAK</sequence>
<dbReference type="Proteomes" id="UP000001646">
    <property type="component" value="Unplaced"/>
</dbReference>
<dbReference type="GeneTree" id="ENSGT00530000063870"/>
<dbReference type="eggNOG" id="KOG2177">
    <property type="taxonomic scope" value="Eukaryota"/>
</dbReference>
<dbReference type="KEGG" id="acs:100563769"/>
<keyword evidence="1" id="KW-0677">Repeat</keyword>
<dbReference type="OrthoDB" id="10020332at2759"/>
<gene>
    <name evidence="3" type="primary">nhlrc4</name>
</gene>
<name>H9GFZ1_ANOCA</name>
<dbReference type="InterPro" id="IPR011042">
    <property type="entry name" value="6-blade_b-propeller_TolB-like"/>
</dbReference>
<keyword evidence="4" id="KW-1185">Reference proteome</keyword>
<reference evidence="3" key="3">
    <citation type="submission" date="2025-09" db="UniProtKB">
        <authorList>
            <consortium name="Ensembl"/>
        </authorList>
    </citation>
    <scope>IDENTIFICATION</scope>
</reference>
<dbReference type="HOGENOM" id="CLU_1315010_0_0_1"/>
<dbReference type="Ensembl" id="ENSACAT00000010082.4">
    <property type="protein sequence ID" value="ENSACAP00000009879.4"/>
    <property type="gene ID" value="ENSACAG00000010088.4"/>
</dbReference>
<accession>H9GFZ1</accession>
<dbReference type="InterPro" id="IPR001258">
    <property type="entry name" value="NHL_repeat"/>
</dbReference>
<proteinExistence type="predicted"/>
<reference evidence="3" key="1">
    <citation type="submission" date="2009-12" db="EMBL/GenBank/DDBJ databases">
        <title>The Genome Sequence of Anolis carolinensis (Green Anole Lizard).</title>
        <authorList>
            <consortium name="The Genome Sequencing Platform"/>
            <person name="Di Palma F."/>
            <person name="Alfoldi J."/>
            <person name="Heiman D."/>
            <person name="Young S."/>
            <person name="Grabherr M."/>
            <person name="Johnson J."/>
            <person name="Lander E.S."/>
            <person name="Lindblad-Toh K."/>
        </authorList>
    </citation>
    <scope>NUCLEOTIDE SEQUENCE [LARGE SCALE GENOMIC DNA]</scope>
    <source>
        <strain evidence="3">JBL SC #1</strain>
    </source>
</reference>
<evidence type="ECO:0008006" key="5">
    <source>
        <dbReference type="Google" id="ProtNLM"/>
    </source>
</evidence>
<dbReference type="PANTHER" id="PTHR24104">
    <property type="entry name" value="E3 UBIQUITIN-PROTEIN LIGASE NHLRC1-RELATED"/>
    <property type="match status" value="1"/>
</dbReference>
<dbReference type="RefSeq" id="XP_003230675.1">
    <property type="nucleotide sequence ID" value="XM_003230627.4"/>
</dbReference>
<dbReference type="Bgee" id="ENSACAG00000010088">
    <property type="expression patterns" value="Expressed in lung and 3 other cell types or tissues"/>
</dbReference>
<dbReference type="AlphaFoldDB" id="H9GFZ1"/>
<organism evidence="3 4">
    <name type="scientific">Anolis carolinensis</name>
    <name type="common">Green anole</name>
    <name type="synonym">American chameleon</name>
    <dbReference type="NCBI Taxonomy" id="28377"/>
    <lineage>
        <taxon>Eukaryota</taxon>
        <taxon>Metazoa</taxon>
        <taxon>Chordata</taxon>
        <taxon>Craniata</taxon>
        <taxon>Vertebrata</taxon>
        <taxon>Euteleostomi</taxon>
        <taxon>Lepidosauria</taxon>
        <taxon>Squamata</taxon>
        <taxon>Bifurcata</taxon>
        <taxon>Unidentata</taxon>
        <taxon>Episquamata</taxon>
        <taxon>Toxicofera</taxon>
        <taxon>Iguania</taxon>
        <taxon>Dactyloidae</taxon>
        <taxon>Anolis</taxon>
    </lineage>
</organism>
<dbReference type="PANTHER" id="PTHR24104:SF21">
    <property type="entry name" value="TRIPARTITE MOTIF-CONTAINING PROTEIN 3"/>
    <property type="match status" value="1"/>
</dbReference>
<dbReference type="CTD" id="283948"/>
<dbReference type="Gene3D" id="2.120.10.30">
    <property type="entry name" value="TolB, C-terminal domain"/>
    <property type="match status" value="2"/>
</dbReference>